<keyword evidence="3" id="KW-0175">Coiled coil</keyword>
<proteinExistence type="predicted"/>
<accession>A0AAN1SZS8</accession>
<evidence type="ECO:0000259" key="4">
    <source>
        <dbReference type="PROSITE" id="PS50887"/>
    </source>
</evidence>
<protein>
    <recommendedName>
        <fullName evidence="1">diguanylate cyclase</fullName>
        <ecNumber evidence="1">2.7.7.65</ecNumber>
    </recommendedName>
</protein>
<dbReference type="Gene3D" id="3.30.70.270">
    <property type="match status" value="1"/>
</dbReference>
<dbReference type="EMBL" id="AP019536">
    <property type="protein sequence ID" value="BBI99180.1"/>
    <property type="molecule type" value="Genomic_DNA"/>
</dbReference>
<dbReference type="Pfam" id="PF00990">
    <property type="entry name" value="GGDEF"/>
    <property type="match status" value="1"/>
</dbReference>
<dbReference type="InterPro" id="IPR000160">
    <property type="entry name" value="GGDEF_dom"/>
</dbReference>
<reference evidence="5 6" key="1">
    <citation type="submission" date="2019-03" db="EMBL/GenBank/DDBJ databases">
        <title>Complete genome sequence of Ferrigenium kumadai strain An22, a microaerophilic iron-oxidizing bacterium isolated from a paddy field soil.</title>
        <authorList>
            <person name="Watanabe T."/>
            <person name="Asakawa S."/>
        </authorList>
    </citation>
    <scope>NUCLEOTIDE SEQUENCE [LARGE SCALE GENOMIC DNA]</scope>
    <source>
        <strain evidence="5 6">An22</strain>
    </source>
</reference>
<comment type="catalytic activity">
    <reaction evidence="2">
        <text>2 GTP = 3',3'-c-di-GMP + 2 diphosphate</text>
        <dbReference type="Rhea" id="RHEA:24898"/>
        <dbReference type="ChEBI" id="CHEBI:33019"/>
        <dbReference type="ChEBI" id="CHEBI:37565"/>
        <dbReference type="ChEBI" id="CHEBI:58805"/>
        <dbReference type="EC" id="2.7.7.65"/>
    </reaction>
</comment>
<dbReference type="NCBIfam" id="TIGR00254">
    <property type="entry name" value="GGDEF"/>
    <property type="match status" value="1"/>
</dbReference>
<dbReference type="AlphaFoldDB" id="A0AAN1SZS8"/>
<dbReference type="EC" id="2.7.7.65" evidence="1"/>
<dbReference type="PROSITE" id="PS50887">
    <property type="entry name" value="GGDEF"/>
    <property type="match status" value="1"/>
</dbReference>
<dbReference type="PANTHER" id="PTHR45138:SF9">
    <property type="entry name" value="DIGUANYLATE CYCLASE DGCM-RELATED"/>
    <property type="match status" value="1"/>
</dbReference>
<name>A0AAN1SZS8_9PROT</name>
<organism evidence="5 6">
    <name type="scientific">Ferrigenium kumadai</name>
    <dbReference type="NCBI Taxonomy" id="1682490"/>
    <lineage>
        <taxon>Bacteria</taxon>
        <taxon>Pseudomonadati</taxon>
        <taxon>Pseudomonadota</taxon>
        <taxon>Betaproteobacteria</taxon>
        <taxon>Nitrosomonadales</taxon>
        <taxon>Gallionellaceae</taxon>
        <taxon>Ferrigenium</taxon>
    </lineage>
</organism>
<dbReference type="PANTHER" id="PTHR45138">
    <property type="entry name" value="REGULATORY COMPONENTS OF SENSORY TRANSDUCTION SYSTEM"/>
    <property type="match status" value="1"/>
</dbReference>
<evidence type="ECO:0000256" key="3">
    <source>
        <dbReference type="SAM" id="Coils"/>
    </source>
</evidence>
<dbReference type="Proteomes" id="UP001319121">
    <property type="component" value="Chromosome"/>
</dbReference>
<feature type="coiled-coil region" evidence="3">
    <location>
        <begin position="132"/>
        <end position="166"/>
    </location>
</feature>
<dbReference type="InterPro" id="IPR050469">
    <property type="entry name" value="Diguanylate_Cyclase"/>
</dbReference>
<dbReference type="SMART" id="SM00267">
    <property type="entry name" value="GGDEF"/>
    <property type="match status" value="1"/>
</dbReference>
<dbReference type="SUPFAM" id="SSF55073">
    <property type="entry name" value="Nucleotide cyclase"/>
    <property type="match status" value="1"/>
</dbReference>
<evidence type="ECO:0000256" key="1">
    <source>
        <dbReference type="ARBA" id="ARBA00012528"/>
    </source>
</evidence>
<evidence type="ECO:0000256" key="2">
    <source>
        <dbReference type="ARBA" id="ARBA00034247"/>
    </source>
</evidence>
<evidence type="ECO:0000313" key="6">
    <source>
        <dbReference type="Proteomes" id="UP001319121"/>
    </source>
</evidence>
<dbReference type="InterPro" id="IPR029787">
    <property type="entry name" value="Nucleotide_cyclase"/>
</dbReference>
<dbReference type="InterPro" id="IPR043128">
    <property type="entry name" value="Rev_trsase/Diguanyl_cyclase"/>
</dbReference>
<dbReference type="FunFam" id="3.30.70.270:FF:000001">
    <property type="entry name" value="Diguanylate cyclase domain protein"/>
    <property type="match status" value="1"/>
</dbReference>
<sequence length="341" mass="38342">MTCGIGGGFLVEAEEILKQNLAIEPDLQNFIEFVLKSVHKLEGNAFAAAVALLHLLERLRHAGAAVGRPMTVSLALRERQLIVQWGKGEQTRIVTLAKLPSPELVTELRTFLANSVAMVDPEILLQRNIDMMRHFDETRANAERELEILQRSLKRRQSELMEIMRQAETDALTGLYNRRAFDARLKQVFLHTMRQKSAPVSLLFFDLDHFKEINDQFGHQVGDEHLAKMANVLRKVIREDVDFAFRFGGDEFAVVIFADYPHACDKAKQVLGMMEGKVSVGVATINKDTSDDLSIDDFIRRADNALYEAKRRGRGRTVVEPCTSQANGTCRAPCPEMGCCA</sequence>
<gene>
    <name evidence="5" type="ORF">FGKAn22_08730</name>
</gene>
<dbReference type="KEGG" id="fku:FGKAn22_08730"/>
<dbReference type="GO" id="GO:0052621">
    <property type="term" value="F:diguanylate cyclase activity"/>
    <property type="evidence" value="ECO:0007669"/>
    <property type="project" value="UniProtKB-EC"/>
</dbReference>
<dbReference type="CDD" id="cd01949">
    <property type="entry name" value="GGDEF"/>
    <property type="match status" value="1"/>
</dbReference>
<evidence type="ECO:0000313" key="5">
    <source>
        <dbReference type="EMBL" id="BBI99180.1"/>
    </source>
</evidence>
<feature type="domain" description="GGDEF" evidence="4">
    <location>
        <begin position="198"/>
        <end position="322"/>
    </location>
</feature>
<keyword evidence="6" id="KW-1185">Reference proteome</keyword>